<keyword evidence="3" id="KW-0804">Transcription</keyword>
<feature type="domain" description="HTH arsR-type" evidence="4">
    <location>
        <begin position="14"/>
        <end position="108"/>
    </location>
</feature>
<accession>A0ABT4SYK3</accession>
<dbReference type="SMART" id="SM00418">
    <property type="entry name" value="HTH_ARSR"/>
    <property type="match status" value="1"/>
</dbReference>
<keyword evidence="1" id="KW-0805">Transcription regulation</keyword>
<dbReference type="InterPro" id="IPR036388">
    <property type="entry name" value="WH-like_DNA-bd_sf"/>
</dbReference>
<dbReference type="InterPro" id="IPR001845">
    <property type="entry name" value="HTH_ArsR_DNA-bd_dom"/>
</dbReference>
<gene>
    <name evidence="5" type="ORF">OUY24_16965</name>
</gene>
<protein>
    <submittedName>
        <fullName evidence="5">Metalloregulator ArsR/SmtB family transcription factor</fullName>
    </submittedName>
</protein>
<dbReference type="Pfam" id="PF01022">
    <property type="entry name" value="HTH_5"/>
    <property type="match status" value="1"/>
</dbReference>
<dbReference type="PRINTS" id="PR00778">
    <property type="entry name" value="HTHARSR"/>
</dbReference>
<dbReference type="EMBL" id="JAPNUD010000039">
    <property type="protein sequence ID" value="MDA0642328.1"/>
    <property type="molecule type" value="Genomic_DNA"/>
</dbReference>
<dbReference type="CDD" id="cd00090">
    <property type="entry name" value="HTH_ARSR"/>
    <property type="match status" value="1"/>
</dbReference>
<evidence type="ECO:0000259" key="4">
    <source>
        <dbReference type="PROSITE" id="PS50987"/>
    </source>
</evidence>
<evidence type="ECO:0000256" key="3">
    <source>
        <dbReference type="ARBA" id="ARBA00023163"/>
    </source>
</evidence>
<evidence type="ECO:0000313" key="6">
    <source>
        <dbReference type="Proteomes" id="UP001212498"/>
    </source>
</evidence>
<proteinExistence type="predicted"/>
<dbReference type="Proteomes" id="UP001212498">
    <property type="component" value="Unassembled WGS sequence"/>
</dbReference>
<sequence>MPTSTPGSPGAEHPTPAQLRAAAETFALMASPARLHLMWLITHGSYDVSTLATHVGIGIATVSQHLAKLRLAGLITARRDGRRTLYAVEDPHVVTLIRQIFDHIAPDGSLAPDPPR</sequence>
<dbReference type="PANTHER" id="PTHR43132:SF8">
    <property type="entry name" value="HTH-TYPE TRANSCRIPTIONAL REGULATOR KMTR"/>
    <property type="match status" value="1"/>
</dbReference>
<dbReference type="NCBIfam" id="NF033788">
    <property type="entry name" value="HTH_metalloreg"/>
    <property type="match status" value="1"/>
</dbReference>
<keyword evidence="6" id="KW-1185">Reference proteome</keyword>
<name>A0ABT4SYK3_9ACTN</name>
<organism evidence="5 6">
    <name type="scientific">Nonomuraea ferruginea</name>
    <dbReference type="NCBI Taxonomy" id="46174"/>
    <lineage>
        <taxon>Bacteria</taxon>
        <taxon>Bacillati</taxon>
        <taxon>Actinomycetota</taxon>
        <taxon>Actinomycetes</taxon>
        <taxon>Streptosporangiales</taxon>
        <taxon>Streptosporangiaceae</taxon>
        <taxon>Nonomuraea</taxon>
    </lineage>
</organism>
<dbReference type="SUPFAM" id="SSF46785">
    <property type="entry name" value="Winged helix' DNA-binding domain"/>
    <property type="match status" value="1"/>
</dbReference>
<dbReference type="PROSITE" id="PS50987">
    <property type="entry name" value="HTH_ARSR_2"/>
    <property type="match status" value="1"/>
</dbReference>
<dbReference type="InterPro" id="IPR036390">
    <property type="entry name" value="WH_DNA-bd_sf"/>
</dbReference>
<dbReference type="RefSeq" id="WP_271276889.1">
    <property type="nucleotide sequence ID" value="NZ_BAABFD010000010.1"/>
</dbReference>
<evidence type="ECO:0000256" key="1">
    <source>
        <dbReference type="ARBA" id="ARBA00023015"/>
    </source>
</evidence>
<dbReference type="InterPro" id="IPR011991">
    <property type="entry name" value="ArsR-like_HTH"/>
</dbReference>
<keyword evidence="2" id="KW-0238">DNA-binding</keyword>
<dbReference type="Gene3D" id="1.10.10.10">
    <property type="entry name" value="Winged helix-like DNA-binding domain superfamily/Winged helix DNA-binding domain"/>
    <property type="match status" value="1"/>
</dbReference>
<comment type="caution">
    <text evidence="5">The sequence shown here is derived from an EMBL/GenBank/DDBJ whole genome shotgun (WGS) entry which is preliminary data.</text>
</comment>
<reference evidence="5 6" key="1">
    <citation type="submission" date="2022-11" db="EMBL/GenBank/DDBJ databases">
        <title>Nonomuraea corallina sp. nov., a new species of the genus Nonomuraea isolated from sea side sediment in Thai sea.</title>
        <authorList>
            <person name="Ngamcharungchit C."/>
            <person name="Matsumoto A."/>
            <person name="Suriyachadkun C."/>
            <person name="Panbangred W."/>
            <person name="Inahashi Y."/>
            <person name="Intra B."/>
        </authorList>
    </citation>
    <scope>NUCLEOTIDE SEQUENCE [LARGE SCALE GENOMIC DNA]</scope>
    <source>
        <strain evidence="5 6">DSM 43553</strain>
    </source>
</reference>
<dbReference type="InterPro" id="IPR051011">
    <property type="entry name" value="Metal_resp_trans_reg"/>
</dbReference>
<evidence type="ECO:0000256" key="2">
    <source>
        <dbReference type="ARBA" id="ARBA00023125"/>
    </source>
</evidence>
<dbReference type="PANTHER" id="PTHR43132">
    <property type="entry name" value="ARSENICAL RESISTANCE OPERON REPRESSOR ARSR-RELATED"/>
    <property type="match status" value="1"/>
</dbReference>
<evidence type="ECO:0000313" key="5">
    <source>
        <dbReference type="EMBL" id="MDA0642328.1"/>
    </source>
</evidence>